<organism evidence="9 10">
    <name type="scientific">Candidatus Komeilibacteria bacterium RIFCSPLOWO2_01_FULL_52_15</name>
    <dbReference type="NCBI Taxonomy" id="1798551"/>
    <lineage>
        <taxon>Bacteria</taxon>
        <taxon>Candidatus Komeiliibacteriota</taxon>
    </lineage>
</organism>
<keyword evidence="7" id="KW-0812">Transmembrane</keyword>
<keyword evidence="7" id="KW-1133">Transmembrane helix</keyword>
<keyword evidence="3" id="KW-0560">Oxidoreductase</keyword>
<dbReference type="Gene3D" id="3.40.30.10">
    <property type="entry name" value="Glutaredoxin"/>
    <property type="match status" value="1"/>
</dbReference>
<evidence type="ECO:0000313" key="10">
    <source>
        <dbReference type="Proteomes" id="UP000178248"/>
    </source>
</evidence>
<dbReference type="Pfam" id="PF13462">
    <property type="entry name" value="Thioredoxin_4"/>
    <property type="match status" value="1"/>
</dbReference>
<protein>
    <recommendedName>
        <fullName evidence="8">Thioredoxin domain-containing protein</fullName>
    </recommendedName>
</protein>
<evidence type="ECO:0000256" key="2">
    <source>
        <dbReference type="ARBA" id="ARBA00022729"/>
    </source>
</evidence>
<evidence type="ECO:0000256" key="6">
    <source>
        <dbReference type="SAM" id="MobiDB-lite"/>
    </source>
</evidence>
<dbReference type="EMBL" id="MHKM01000023">
    <property type="protein sequence ID" value="OGY91316.1"/>
    <property type="molecule type" value="Genomic_DNA"/>
</dbReference>
<evidence type="ECO:0000256" key="3">
    <source>
        <dbReference type="ARBA" id="ARBA00023002"/>
    </source>
</evidence>
<dbReference type="InterPro" id="IPR013766">
    <property type="entry name" value="Thioredoxin_domain"/>
</dbReference>
<proteinExistence type="inferred from homology"/>
<feature type="domain" description="Thioredoxin" evidence="8">
    <location>
        <begin position="48"/>
        <end position="242"/>
    </location>
</feature>
<dbReference type="InterPro" id="IPR036249">
    <property type="entry name" value="Thioredoxin-like_sf"/>
</dbReference>
<feature type="compositionally biased region" description="Low complexity" evidence="6">
    <location>
        <begin position="48"/>
        <end position="66"/>
    </location>
</feature>
<feature type="region of interest" description="Disordered" evidence="6">
    <location>
        <begin position="43"/>
        <end position="78"/>
    </location>
</feature>
<dbReference type="Proteomes" id="UP000178248">
    <property type="component" value="Unassembled WGS sequence"/>
</dbReference>
<sequence length="243" mass="26215">MEGEQMSNQKKKGFMQGLITGIAVMVVLGGVFMLGSQFGKGSESNTLADANQPAPTAPTAPSQPEADPSKVPSVTKDDHIRGDVNAKVTMVEYSDFQCPFCLQFHTTMQQVLADYKGKVRLVYRQFPLQSIHPQAQKAAEASECASEQGKFWEMHDKLFELNGAGTLTLDNMKKAATEIKLSTSQFNSCLDTGKYANAVNEDYQGGLSAGVNGTPGTFINTQFVAGALPYAQIKTVIDQMLAS</sequence>
<reference evidence="9 10" key="1">
    <citation type="journal article" date="2016" name="Nat. Commun.">
        <title>Thousands of microbial genomes shed light on interconnected biogeochemical processes in an aquifer system.</title>
        <authorList>
            <person name="Anantharaman K."/>
            <person name="Brown C.T."/>
            <person name="Hug L.A."/>
            <person name="Sharon I."/>
            <person name="Castelle C.J."/>
            <person name="Probst A.J."/>
            <person name="Thomas B.C."/>
            <person name="Singh A."/>
            <person name="Wilkins M.J."/>
            <person name="Karaoz U."/>
            <person name="Brodie E.L."/>
            <person name="Williams K.H."/>
            <person name="Hubbard S.S."/>
            <person name="Banfield J.F."/>
        </authorList>
    </citation>
    <scope>NUCLEOTIDE SEQUENCE [LARGE SCALE GENOMIC DNA]</scope>
</reference>
<dbReference type="PANTHER" id="PTHR13887">
    <property type="entry name" value="GLUTATHIONE S-TRANSFERASE KAPPA"/>
    <property type="match status" value="1"/>
</dbReference>
<evidence type="ECO:0000256" key="5">
    <source>
        <dbReference type="ARBA" id="ARBA00023284"/>
    </source>
</evidence>
<keyword evidence="2" id="KW-0732">Signal</keyword>
<feature type="transmembrane region" description="Helical" evidence="7">
    <location>
        <begin position="14"/>
        <end position="34"/>
    </location>
</feature>
<evidence type="ECO:0000256" key="7">
    <source>
        <dbReference type="SAM" id="Phobius"/>
    </source>
</evidence>
<comment type="similarity">
    <text evidence="1">Belongs to the thioredoxin family. DsbA subfamily.</text>
</comment>
<dbReference type="SUPFAM" id="SSF52833">
    <property type="entry name" value="Thioredoxin-like"/>
    <property type="match status" value="1"/>
</dbReference>
<evidence type="ECO:0000256" key="1">
    <source>
        <dbReference type="ARBA" id="ARBA00005791"/>
    </source>
</evidence>
<dbReference type="PROSITE" id="PS51352">
    <property type="entry name" value="THIOREDOXIN_2"/>
    <property type="match status" value="1"/>
</dbReference>
<gene>
    <name evidence="9" type="ORF">A3B30_03940</name>
</gene>
<dbReference type="STRING" id="1798551.A3B30_03940"/>
<keyword evidence="4" id="KW-1015">Disulfide bond</keyword>
<name>A0A1G2BR38_9BACT</name>
<dbReference type="InterPro" id="IPR012336">
    <property type="entry name" value="Thioredoxin-like_fold"/>
</dbReference>
<keyword evidence="7" id="KW-0472">Membrane</keyword>
<evidence type="ECO:0000259" key="8">
    <source>
        <dbReference type="PROSITE" id="PS51352"/>
    </source>
</evidence>
<dbReference type="GO" id="GO:0016491">
    <property type="term" value="F:oxidoreductase activity"/>
    <property type="evidence" value="ECO:0007669"/>
    <property type="project" value="UniProtKB-KW"/>
</dbReference>
<evidence type="ECO:0000313" key="9">
    <source>
        <dbReference type="EMBL" id="OGY91316.1"/>
    </source>
</evidence>
<dbReference type="PANTHER" id="PTHR13887:SF14">
    <property type="entry name" value="DISULFIDE BOND FORMATION PROTEIN D"/>
    <property type="match status" value="1"/>
</dbReference>
<evidence type="ECO:0000256" key="4">
    <source>
        <dbReference type="ARBA" id="ARBA00023157"/>
    </source>
</evidence>
<dbReference type="AlphaFoldDB" id="A0A1G2BR38"/>
<keyword evidence="5" id="KW-0676">Redox-active center</keyword>
<comment type="caution">
    <text evidence="9">The sequence shown here is derived from an EMBL/GenBank/DDBJ whole genome shotgun (WGS) entry which is preliminary data.</text>
</comment>
<accession>A0A1G2BR38</accession>